<dbReference type="Pfam" id="PF06804">
    <property type="entry name" value="Lipoprotein_18"/>
    <property type="match status" value="1"/>
</dbReference>
<evidence type="ECO:0000313" key="2">
    <source>
        <dbReference type="Proteomes" id="UP001158049"/>
    </source>
</evidence>
<dbReference type="Proteomes" id="UP001158049">
    <property type="component" value="Unassembled WGS sequence"/>
</dbReference>
<keyword evidence="2" id="KW-1185">Reference proteome</keyword>
<dbReference type="InterPro" id="IPR010653">
    <property type="entry name" value="NlpB/DapX"/>
</dbReference>
<proteinExistence type="predicted"/>
<comment type="caution">
    <text evidence="1">The sequence shown here is derived from an EMBL/GenBank/DDBJ whole genome shotgun (WGS) entry which is preliminary data.</text>
</comment>
<organism evidence="1 2">
    <name type="scientific">Noviherbaspirillum suwonense</name>
    <dbReference type="NCBI Taxonomy" id="1224511"/>
    <lineage>
        <taxon>Bacteria</taxon>
        <taxon>Pseudomonadati</taxon>
        <taxon>Pseudomonadota</taxon>
        <taxon>Betaproteobacteria</taxon>
        <taxon>Burkholderiales</taxon>
        <taxon>Oxalobacteraceae</taxon>
        <taxon>Noviherbaspirillum</taxon>
    </lineage>
</organism>
<dbReference type="EMBL" id="FXUL01000016">
    <property type="protein sequence ID" value="SMP70629.1"/>
    <property type="molecule type" value="Genomic_DNA"/>
</dbReference>
<accession>A0ABY1QKJ9</accession>
<sequence>MNLRKTTHMAERSTVQRGILSALALASLAGCGSINSSFGTLLEPSRIDYKSASSSTGKSKSLEVPPDLTQLQRDSRYALPDPANRGVATASGFNVAQAASPSAAAGTAVPVAANTTGEARVERDGSQRWLVVKMAPEVLWPQVKEFWQDSGFLIATENQETGVMETDWAENRAKIPEGFLRNTLGKALDSFYSTGERDKFRTRLERGADGTTEVYISHRGAQEVLTGLEKERTVWTPRPADPELEAEFLSRLLTRLGVEKTKAKAAVASAAPVEQPRAKLARVSTGGVVEVDEPFERAWRRVGLALDRVGFTVEDRDRTKGVYYVRYVDQNQDANGKAVEKGFFSRMFSSSKDDKAKAQRYQIAVKSATAGSQVSVLNSDGQPETSQTADRILSLLNEQLR</sequence>
<evidence type="ECO:0000313" key="1">
    <source>
        <dbReference type="EMBL" id="SMP70629.1"/>
    </source>
</evidence>
<gene>
    <name evidence="1" type="ORF">SAMN06295970_11641</name>
</gene>
<dbReference type="RefSeq" id="WP_283443814.1">
    <property type="nucleotide sequence ID" value="NZ_FXUL01000016.1"/>
</dbReference>
<dbReference type="InterPro" id="IPR042268">
    <property type="entry name" value="BamC_C"/>
</dbReference>
<dbReference type="Gene3D" id="3.30.310.170">
    <property type="entry name" value="Outer membrane protein assembly factor BamC"/>
    <property type="match status" value="1"/>
</dbReference>
<name>A0ABY1QKJ9_9BURK</name>
<dbReference type="PROSITE" id="PS51257">
    <property type="entry name" value="PROKAR_LIPOPROTEIN"/>
    <property type="match status" value="1"/>
</dbReference>
<protein>
    <submittedName>
        <fullName evidence="1">Beta-barrel assembly machine subunit BamC</fullName>
    </submittedName>
</protein>
<reference evidence="1 2" key="1">
    <citation type="submission" date="2017-05" db="EMBL/GenBank/DDBJ databases">
        <authorList>
            <person name="Varghese N."/>
            <person name="Submissions S."/>
        </authorList>
    </citation>
    <scope>NUCLEOTIDE SEQUENCE [LARGE SCALE GENOMIC DNA]</scope>
    <source>
        <strain evidence="1 2">DSM 26001</strain>
    </source>
</reference>